<dbReference type="InterPro" id="IPR025883">
    <property type="entry name" value="Cadherin-like_domain"/>
</dbReference>
<organism evidence="4 5">
    <name type="scientific">Mucilaginibacter gotjawali</name>
    <dbReference type="NCBI Taxonomy" id="1550579"/>
    <lineage>
        <taxon>Bacteria</taxon>
        <taxon>Pseudomonadati</taxon>
        <taxon>Bacteroidota</taxon>
        <taxon>Sphingobacteriia</taxon>
        <taxon>Sphingobacteriales</taxon>
        <taxon>Sphingobacteriaceae</taxon>
        <taxon>Mucilaginibacter</taxon>
    </lineage>
</organism>
<dbReference type="Gene3D" id="2.60.40.10">
    <property type="entry name" value="Immunoglobulins"/>
    <property type="match status" value="1"/>
</dbReference>
<dbReference type="InterPro" id="IPR005181">
    <property type="entry name" value="SASA"/>
</dbReference>
<dbReference type="PANTHER" id="PTHR31988:SF19">
    <property type="entry name" value="9-O-ACETYL-N-ACETYLNEURAMINIC ACID DEACETYLASE-RELATED"/>
    <property type="match status" value="1"/>
</dbReference>
<dbReference type="InterPro" id="IPR036514">
    <property type="entry name" value="SGNH_hydro_sf"/>
</dbReference>
<dbReference type="RefSeq" id="WP_172885368.1">
    <property type="nucleotide sequence ID" value="NZ_AP017313.1"/>
</dbReference>
<dbReference type="Pfam" id="PF13585">
    <property type="entry name" value="CHU_C"/>
    <property type="match status" value="1"/>
</dbReference>
<feature type="domain" description="Cadherin-like beta-sandwich-like" evidence="3">
    <location>
        <begin position="580"/>
        <end position="668"/>
    </location>
</feature>
<reference evidence="4" key="1">
    <citation type="submission" date="2020-08" db="EMBL/GenBank/DDBJ databases">
        <title>Genomic Encyclopedia of Type Strains, Phase III (KMG-III): the genomes of soil and plant-associated and newly described type strains.</title>
        <authorList>
            <person name="Whitman W."/>
        </authorList>
    </citation>
    <scope>NUCLEOTIDE SEQUENCE [LARGE SCALE GENOMIC DNA]</scope>
    <source>
        <strain evidence="4">CECT 8628</strain>
    </source>
</reference>
<gene>
    <name evidence="4" type="ORF">FHS11_003447</name>
</gene>
<protein>
    <submittedName>
        <fullName evidence="4">Gliding motility-associated-like protein</fullName>
    </submittedName>
</protein>
<feature type="domain" description="Cadherin-like beta-sandwich-like" evidence="3">
    <location>
        <begin position="379"/>
        <end position="470"/>
    </location>
</feature>
<dbReference type="EMBL" id="JACHWX010000011">
    <property type="protein sequence ID" value="MBB3057019.1"/>
    <property type="molecule type" value="Genomic_DNA"/>
</dbReference>
<dbReference type="InterPro" id="IPR052940">
    <property type="entry name" value="Carb_Esterase_6"/>
</dbReference>
<dbReference type="SUPFAM" id="SSF52266">
    <property type="entry name" value="SGNH hydrolase"/>
    <property type="match status" value="1"/>
</dbReference>
<dbReference type="Pfam" id="PF12733">
    <property type="entry name" value="Cadherin-like"/>
    <property type="match status" value="5"/>
</dbReference>
<evidence type="ECO:0000313" key="4">
    <source>
        <dbReference type="EMBL" id="MBB3057019.1"/>
    </source>
</evidence>
<dbReference type="PANTHER" id="PTHR31988">
    <property type="entry name" value="ESTERASE, PUTATIVE (DUF303)-RELATED"/>
    <property type="match status" value="1"/>
</dbReference>
<accession>A0A839SKF5</accession>
<feature type="domain" description="Cadherin-like beta-sandwich-like" evidence="3">
    <location>
        <begin position="480"/>
        <end position="569"/>
    </location>
</feature>
<keyword evidence="1" id="KW-0378">Hydrolase</keyword>
<feature type="domain" description="Cadherin-like beta-sandwich-like" evidence="3">
    <location>
        <begin position="678"/>
        <end position="767"/>
    </location>
</feature>
<feature type="domain" description="Sialate O-acetylesterase" evidence="2">
    <location>
        <begin position="19"/>
        <end position="263"/>
    </location>
</feature>
<dbReference type="Gene3D" id="3.40.50.1110">
    <property type="entry name" value="SGNH hydrolase"/>
    <property type="match status" value="1"/>
</dbReference>
<dbReference type="GO" id="GO:0016788">
    <property type="term" value="F:hydrolase activity, acting on ester bonds"/>
    <property type="evidence" value="ECO:0007669"/>
    <property type="project" value="UniProtKB-ARBA"/>
</dbReference>
<comment type="caution">
    <text evidence="4">The sequence shown here is derived from an EMBL/GenBank/DDBJ whole genome shotgun (WGS) entry which is preliminary data.</text>
</comment>
<feature type="domain" description="Cadherin-like beta-sandwich-like" evidence="3">
    <location>
        <begin position="780"/>
        <end position="866"/>
    </location>
</feature>
<sequence length="986" mass="102078">MDNIVIPEIKTKADTGQIDHFIIAGQSNAVGKGDTTFSPKLAIDIASQYWNGAIRAANDPIGPISDSLYRGSAWPAFALRYNQLTGHKVAFVQCAVGATSQVAATKPEVAGTWDTTGTLFTTMIARSDSSMAAFTTAGYRVNNCGMLWLQGEQDAAGIENGSITGEDYYRRAIVMINNFHAHYGAKIPFYLIKIGAEVKPGHYGFDTIRNRQEQLAKAGYVIIVSRLAASYIKMGLMNPILTLGNLHYSQQGYNVIGINAAENVVAGYKNNRFNTPSQNTDLANLGISNGKVSPAFNPKINSYVTTLTTDTTSIVPPAADTSGVVTVNGTIVPWGAVLPVANLKFGVNTFSVSVAAPGASAANTYILAINRVPSPDASLAALTLSTGKLNPKFSPAINTYVASTNSNINSISLTPTTSDAGTVVTVNGVPVMSGVASANLPLITGANMINIIITAADGISTQTYTITVTRAPSANAKLLNLTTSSGALIPAFSNNLTSYTKAVSNNVASIIVTPTAADSTATISVNGAIVPSRSPSGYIPLIVGANVINTIVTAQDGFSRQTYTITINRAASTNAKLLSLTTSSGALSPAFINTTGTYSKAVGNNVASITFTAKAADPTAVVKVNGTAVPSGTASAAIQLAVGSNTITIAVTAQDGVTAITYSIIVNRAASSNAKLLSLTTSYGAISPAFINTTVSYTKSVSNTISNITVTAKAADPSAVITINGIPVISGAASAVILLKAGTNLITILVTAQDGVTTNAYTIILTRLPSSNSRMSALHLSDVTLSPTFIGTTNSYTAAVANTVTSTTVTPKTAEPNATVTVNGTTVTSGTASAPIALSVGSNVITMTVTAQDGITLTIYTVTITRAAAPVNSIYDMASVSVVPGMPQISNDGISVNQGLSPNGDGLNDILMIKGITRYPDNKLMIMNRSGELVYEIKGYDNITKVFDGHSSKTGAMQLPGTYFYSLDYSADGIAKHKTGFIVLKY</sequence>
<proteinExistence type="predicted"/>
<dbReference type="AlphaFoldDB" id="A0A839SKF5"/>
<dbReference type="Proteomes" id="UP000539265">
    <property type="component" value="Unassembled WGS sequence"/>
</dbReference>
<evidence type="ECO:0000259" key="2">
    <source>
        <dbReference type="Pfam" id="PF03629"/>
    </source>
</evidence>
<name>A0A839SKF5_9SPHI</name>
<evidence type="ECO:0000256" key="1">
    <source>
        <dbReference type="ARBA" id="ARBA00022801"/>
    </source>
</evidence>
<dbReference type="Pfam" id="PF03629">
    <property type="entry name" value="SASA"/>
    <property type="match status" value="1"/>
</dbReference>
<keyword evidence="5" id="KW-1185">Reference proteome</keyword>
<evidence type="ECO:0000259" key="3">
    <source>
        <dbReference type="Pfam" id="PF12733"/>
    </source>
</evidence>
<dbReference type="InterPro" id="IPR013783">
    <property type="entry name" value="Ig-like_fold"/>
</dbReference>
<evidence type="ECO:0000313" key="5">
    <source>
        <dbReference type="Proteomes" id="UP000539265"/>
    </source>
</evidence>